<comment type="subcellular location">
    <subcellularLocation>
        <location evidence="1">Cell membrane</location>
    </subcellularLocation>
</comment>
<dbReference type="AlphaFoldDB" id="A0A1M5QX90"/>
<dbReference type="GO" id="GO:0005886">
    <property type="term" value="C:plasma membrane"/>
    <property type="evidence" value="ECO:0007669"/>
    <property type="project" value="UniProtKB-SubCell"/>
</dbReference>
<evidence type="ECO:0000256" key="4">
    <source>
        <dbReference type="ARBA" id="ARBA00022679"/>
    </source>
</evidence>
<dbReference type="EMBL" id="FQXB01000003">
    <property type="protein sequence ID" value="SHH18531.1"/>
    <property type="molecule type" value="Genomic_DNA"/>
</dbReference>
<evidence type="ECO:0000259" key="7">
    <source>
        <dbReference type="Pfam" id="PF00535"/>
    </source>
</evidence>
<gene>
    <name evidence="8" type="ORF">SAMN05444003_2366</name>
</gene>
<reference evidence="8 9" key="1">
    <citation type="submission" date="2016-11" db="EMBL/GenBank/DDBJ databases">
        <authorList>
            <person name="Jaros S."/>
            <person name="Januszkiewicz K."/>
            <person name="Wedrychowicz H."/>
        </authorList>
    </citation>
    <scope>NUCLEOTIDE SEQUENCE [LARGE SCALE GENOMIC DNA]</scope>
    <source>
        <strain evidence="8 9">DSM 28715</strain>
    </source>
</reference>
<evidence type="ECO:0000256" key="3">
    <source>
        <dbReference type="ARBA" id="ARBA00022676"/>
    </source>
</evidence>
<dbReference type="RefSeq" id="WP_072901307.1">
    <property type="nucleotide sequence ID" value="NZ_FQXB01000003.1"/>
</dbReference>
<dbReference type="SUPFAM" id="SSF53448">
    <property type="entry name" value="Nucleotide-diphospho-sugar transferases"/>
    <property type="match status" value="1"/>
</dbReference>
<evidence type="ECO:0000313" key="8">
    <source>
        <dbReference type="EMBL" id="SHH18531.1"/>
    </source>
</evidence>
<keyword evidence="4 8" id="KW-0808">Transferase</keyword>
<evidence type="ECO:0000313" key="9">
    <source>
        <dbReference type="Proteomes" id="UP000184074"/>
    </source>
</evidence>
<dbReference type="PANTHER" id="PTHR43646">
    <property type="entry name" value="GLYCOSYLTRANSFERASE"/>
    <property type="match status" value="1"/>
</dbReference>
<evidence type="ECO:0000256" key="1">
    <source>
        <dbReference type="ARBA" id="ARBA00004236"/>
    </source>
</evidence>
<dbReference type="InterPro" id="IPR029044">
    <property type="entry name" value="Nucleotide-diphossugar_trans"/>
</dbReference>
<keyword evidence="9" id="KW-1185">Reference proteome</keyword>
<dbReference type="PANTHER" id="PTHR43646:SF2">
    <property type="entry name" value="GLYCOSYLTRANSFERASE 2-LIKE DOMAIN-CONTAINING PROTEIN"/>
    <property type="match status" value="1"/>
</dbReference>
<dbReference type="InterPro" id="IPR001173">
    <property type="entry name" value="Glyco_trans_2-like"/>
</dbReference>
<organism evidence="8 9">
    <name type="scientific">Cognatiyoonia sediminum</name>
    <dbReference type="NCBI Taxonomy" id="1508389"/>
    <lineage>
        <taxon>Bacteria</taxon>
        <taxon>Pseudomonadati</taxon>
        <taxon>Pseudomonadota</taxon>
        <taxon>Alphaproteobacteria</taxon>
        <taxon>Rhodobacterales</taxon>
        <taxon>Paracoccaceae</taxon>
        <taxon>Cognatiyoonia</taxon>
    </lineage>
</organism>
<feature type="transmembrane region" description="Helical" evidence="6">
    <location>
        <begin position="243"/>
        <end position="273"/>
    </location>
</feature>
<evidence type="ECO:0000256" key="6">
    <source>
        <dbReference type="SAM" id="Phobius"/>
    </source>
</evidence>
<keyword evidence="5 6" id="KW-0472">Membrane</keyword>
<keyword evidence="2" id="KW-1003">Cell membrane</keyword>
<keyword evidence="6" id="KW-0812">Transmembrane</keyword>
<sequence>MTDIDDQIAAVIIGRNEGERLKVCLQSLHGQLAHIIYVDSGSNDGSQEAAVELGATLVELDPSLPFTAARARNAGLSETVGRNIELIQFVDGDCTVQSDWIETAAAFLASNPHAAVACGRRREKFPEKSVYNRLIDKEWNTPVGEVRSCGGDALIRKSALDDVGGFNPTLIAGEEPELCVRLRGAGWSVHRLDHEMTLHDAAIFEFGQWWKRSSRAGHAYAEGFDLHGSPPENHNRAPMKRAVVWGLLIPFLILALLFVFPLASLVIALLYPMQVARLAWQRRDLAEGFFLTLGKLPEAQGIAKYHLNRFFGKRSQIIEYKE</sequence>
<proteinExistence type="predicted"/>
<evidence type="ECO:0000256" key="5">
    <source>
        <dbReference type="ARBA" id="ARBA00023136"/>
    </source>
</evidence>
<keyword evidence="6" id="KW-1133">Transmembrane helix</keyword>
<feature type="domain" description="Glycosyltransferase 2-like" evidence="7">
    <location>
        <begin position="11"/>
        <end position="132"/>
    </location>
</feature>
<dbReference type="OrthoDB" id="8416156at2"/>
<dbReference type="Proteomes" id="UP000184074">
    <property type="component" value="Unassembled WGS sequence"/>
</dbReference>
<evidence type="ECO:0000256" key="2">
    <source>
        <dbReference type="ARBA" id="ARBA00022475"/>
    </source>
</evidence>
<dbReference type="GO" id="GO:0016757">
    <property type="term" value="F:glycosyltransferase activity"/>
    <property type="evidence" value="ECO:0007669"/>
    <property type="project" value="UniProtKB-KW"/>
</dbReference>
<protein>
    <submittedName>
        <fullName evidence="8">Glycosyltransferase, GT2 family</fullName>
    </submittedName>
</protein>
<accession>A0A1M5QX90</accession>
<dbReference type="CDD" id="cd00761">
    <property type="entry name" value="Glyco_tranf_GTA_type"/>
    <property type="match status" value="1"/>
</dbReference>
<dbReference type="STRING" id="1508389.SAMN05444003_2366"/>
<keyword evidence="3" id="KW-0328">Glycosyltransferase</keyword>
<dbReference type="Gene3D" id="3.90.550.10">
    <property type="entry name" value="Spore Coat Polysaccharide Biosynthesis Protein SpsA, Chain A"/>
    <property type="match status" value="1"/>
</dbReference>
<name>A0A1M5QX90_9RHOB</name>
<dbReference type="Pfam" id="PF00535">
    <property type="entry name" value="Glycos_transf_2"/>
    <property type="match status" value="1"/>
</dbReference>